<proteinExistence type="predicted"/>
<dbReference type="InterPro" id="IPR019734">
    <property type="entry name" value="TPR_rpt"/>
</dbReference>
<evidence type="ECO:0000313" key="1">
    <source>
        <dbReference type="EMBL" id="VAX06751.1"/>
    </source>
</evidence>
<dbReference type="InterPro" id="IPR011990">
    <property type="entry name" value="TPR-like_helical_dom_sf"/>
</dbReference>
<dbReference type="EMBL" id="UOFW01000181">
    <property type="protein sequence ID" value="VAX06751.1"/>
    <property type="molecule type" value="Genomic_DNA"/>
</dbReference>
<accession>A0A3B1AY89</accession>
<name>A0A3B1AY89_9ZZZZ</name>
<dbReference type="AlphaFoldDB" id="A0A3B1AY89"/>
<gene>
    <name evidence="1" type="ORF">MNBD_ALPHA03-377</name>
</gene>
<protein>
    <submittedName>
        <fullName evidence="1">Uncharacterized protein</fullName>
    </submittedName>
</protein>
<dbReference type="Pfam" id="PF13181">
    <property type="entry name" value="TPR_8"/>
    <property type="match status" value="1"/>
</dbReference>
<organism evidence="1">
    <name type="scientific">hydrothermal vent metagenome</name>
    <dbReference type="NCBI Taxonomy" id="652676"/>
    <lineage>
        <taxon>unclassified sequences</taxon>
        <taxon>metagenomes</taxon>
        <taxon>ecological metagenomes</taxon>
    </lineage>
</organism>
<dbReference type="Gene3D" id="1.25.40.10">
    <property type="entry name" value="Tetratricopeptide repeat domain"/>
    <property type="match status" value="1"/>
</dbReference>
<dbReference type="PROSITE" id="PS50005">
    <property type="entry name" value="TPR"/>
    <property type="match status" value="1"/>
</dbReference>
<sequence length="118" mass="13560">MRVWRNFSIVFLGASLFFGVAQPALAFEQSDHIIIADKMVILEQYEEAKKLYRKIVDGSKSSVTVAYAHYKLGTMYKRQNDPDKAKEEYKKGLYSLKKSGQSNHQIARHLTQALNVFD</sequence>
<reference evidence="1" key="1">
    <citation type="submission" date="2018-06" db="EMBL/GenBank/DDBJ databases">
        <authorList>
            <person name="Zhirakovskaya E."/>
        </authorList>
    </citation>
    <scope>NUCLEOTIDE SEQUENCE</scope>
</reference>
<dbReference type="SUPFAM" id="SSF48452">
    <property type="entry name" value="TPR-like"/>
    <property type="match status" value="1"/>
</dbReference>